<protein>
    <submittedName>
        <fullName evidence="2">Uncharacterized protein</fullName>
    </submittedName>
</protein>
<reference evidence="2 3" key="1">
    <citation type="journal article" date="2023" name="Hortic Res">
        <title>Pangenome of water caltrop reveals structural variations and asymmetric subgenome divergence after allopolyploidization.</title>
        <authorList>
            <person name="Zhang X."/>
            <person name="Chen Y."/>
            <person name="Wang L."/>
            <person name="Yuan Y."/>
            <person name="Fang M."/>
            <person name="Shi L."/>
            <person name="Lu R."/>
            <person name="Comes H.P."/>
            <person name="Ma Y."/>
            <person name="Chen Y."/>
            <person name="Huang G."/>
            <person name="Zhou Y."/>
            <person name="Zheng Z."/>
            <person name="Qiu Y."/>
        </authorList>
    </citation>
    <scope>NUCLEOTIDE SEQUENCE [LARGE SCALE GENOMIC DNA]</scope>
    <source>
        <tissue evidence="2">Roots</tissue>
    </source>
</reference>
<organism evidence="2 3">
    <name type="scientific">Trapa incisa</name>
    <dbReference type="NCBI Taxonomy" id="236973"/>
    <lineage>
        <taxon>Eukaryota</taxon>
        <taxon>Viridiplantae</taxon>
        <taxon>Streptophyta</taxon>
        <taxon>Embryophyta</taxon>
        <taxon>Tracheophyta</taxon>
        <taxon>Spermatophyta</taxon>
        <taxon>Magnoliopsida</taxon>
        <taxon>eudicotyledons</taxon>
        <taxon>Gunneridae</taxon>
        <taxon>Pentapetalae</taxon>
        <taxon>rosids</taxon>
        <taxon>malvids</taxon>
        <taxon>Myrtales</taxon>
        <taxon>Lythraceae</taxon>
        <taxon>Trapa</taxon>
    </lineage>
</organism>
<dbReference type="EMBL" id="JAXIOK010000009">
    <property type="protein sequence ID" value="KAK4762184.1"/>
    <property type="molecule type" value="Genomic_DNA"/>
</dbReference>
<feature type="compositionally biased region" description="Acidic residues" evidence="1">
    <location>
        <begin position="91"/>
        <end position="101"/>
    </location>
</feature>
<dbReference type="AlphaFoldDB" id="A0AAN7QAA5"/>
<sequence length="111" mass="12759">MLPCPRPICISLHGVSLKQEEDKQKGIYYKSSAVSSIFRCQALKIVWIGVVGCNLFRDIEKKRGESDCLLFLVCPQHLRVRVNQTHYPALEQEDDDDDDDTINSCESYYMT</sequence>
<gene>
    <name evidence="2" type="ORF">SAY87_030068</name>
</gene>
<evidence type="ECO:0000313" key="3">
    <source>
        <dbReference type="Proteomes" id="UP001345219"/>
    </source>
</evidence>
<evidence type="ECO:0000313" key="2">
    <source>
        <dbReference type="EMBL" id="KAK4762184.1"/>
    </source>
</evidence>
<evidence type="ECO:0000256" key="1">
    <source>
        <dbReference type="SAM" id="MobiDB-lite"/>
    </source>
</evidence>
<proteinExistence type="predicted"/>
<name>A0AAN7QAA5_9MYRT</name>
<feature type="compositionally biased region" description="Polar residues" evidence="1">
    <location>
        <begin position="102"/>
        <end position="111"/>
    </location>
</feature>
<feature type="region of interest" description="Disordered" evidence="1">
    <location>
        <begin position="89"/>
        <end position="111"/>
    </location>
</feature>
<comment type="caution">
    <text evidence="2">The sequence shown here is derived from an EMBL/GenBank/DDBJ whole genome shotgun (WGS) entry which is preliminary data.</text>
</comment>
<keyword evidence="3" id="KW-1185">Reference proteome</keyword>
<accession>A0AAN7QAA5</accession>
<dbReference type="Proteomes" id="UP001345219">
    <property type="component" value="Chromosome 23"/>
</dbReference>